<dbReference type="InterPro" id="IPR005199">
    <property type="entry name" value="Glyco_hydro_79"/>
</dbReference>
<dbReference type="InterPro" id="IPR017853">
    <property type="entry name" value="GH"/>
</dbReference>
<proteinExistence type="inferred from homology"/>
<dbReference type="Pfam" id="PF03662">
    <property type="entry name" value="Glyco_hydro_79n"/>
    <property type="match status" value="1"/>
</dbReference>
<keyword evidence="7" id="KW-0325">Glycoprotein</keyword>
<reference evidence="12 13" key="1">
    <citation type="submission" date="2019-06" db="EMBL/GenBank/DDBJ databases">
        <title>A chromosomal-level reference genome of Carpinus fangiana (Coryloideae, Betulaceae).</title>
        <authorList>
            <person name="Yang X."/>
            <person name="Wang Z."/>
            <person name="Zhang L."/>
            <person name="Hao G."/>
            <person name="Liu J."/>
            <person name="Yang Y."/>
        </authorList>
    </citation>
    <scope>NUCLEOTIDE SEQUENCE [LARGE SCALE GENOMIC DNA]</scope>
    <source>
        <strain evidence="12">Cfa_2016G</strain>
        <tissue evidence="12">Leaf</tissue>
    </source>
</reference>
<dbReference type="PANTHER" id="PTHR14363">
    <property type="entry name" value="HEPARANASE-RELATED"/>
    <property type="match status" value="1"/>
</dbReference>
<evidence type="ECO:0000256" key="6">
    <source>
        <dbReference type="ARBA" id="ARBA00023136"/>
    </source>
</evidence>
<keyword evidence="3" id="KW-0964">Secreted</keyword>
<sequence length="550" mass="62043">MGFMSLMITLFLVLLVSVPAILLAKEINFHKKLVANIIVTGNETIGETDDNYICATIDWFPSDTCRYNYCMLQNSSAITLDLSNPLLAKTIQAFKNLRLRIGGSPQDQVIYNVGSPRYPCRPFQQAKNGLFGLKGGCLYMRRWDELNHFFNKTGAIVTFGLNALYGRKKQDNSTLWVGDWDPSNTRALMNYTILKGYHIDSWEFGNELSGNGIGARVEAAQYAKDVINLKKIMKELYKTTNYNSRLVAPGGFYSQDWYTKLLQDSGPGIVDVVTHHIYNLGGGNDPNLIRKILDPAYLTNSILGTFKDIEGVIQEYAPWAYVWVGESGGAFQGGGRYVSDRFVNSFWYLDQLGMAAKYSTKVYCRQTLVGANYALLNRTTMEPNPDYYSALLWHRLMGKGVFDVHRRHASPYLRPYAHCSKGRAGITLLLINLSNRTEFIVHVHNQTGFKLKEREKRRESHFMRGRRTEVASDGRSFREEYHLSAQHGNLRSQTSLLNGHPLHVTNGELPKLDPLLRHENSPIRVAPLSIAFIVLPNFKASACANPAPSC</sequence>
<accession>A0A5N6RPZ0</accession>
<keyword evidence="8" id="KW-0458">Lysosome</keyword>
<dbReference type="GO" id="GO:0004566">
    <property type="term" value="F:beta-glucuronidase activity"/>
    <property type="evidence" value="ECO:0007669"/>
    <property type="project" value="TreeGrafter"/>
</dbReference>
<dbReference type="GO" id="GO:0005576">
    <property type="term" value="C:extracellular region"/>
    <property type="evidence" value="ECO:0007669"/>
    <property type="project" value="UniProtKB-SubCell"/>
</dbReference>
<evidence type="ECO:0000256" key="11">
    <source>
        <dbReference type="SAM" id="SignalP"/>
    </source>
</evidence>
<evidence type="ECO:0000256" key="8">
    <source>
        <dbReference type="ARBA" id="ARBA00023228"/>
    </source>
</evidence>
<evidence type="ECO:0000256" key="9">
    <source>
        <dbReference type="ARBA" id="ARBA00023765"/>
    </source>
</evidence>
<evidence type="ECO:0000256" key="4">
    <source>
        <dbReference type="ARBA" id="ARBA00022729"/>
    </source>
</evidence>
<evidence type="ECO:0000313" key="12">
    <source>
        <dbReference type="EMBL" id="KAE8124405.1"/>
    </source>
</evidence>
<evidence type="ECO:0000313" key="13">
    <source>
        <dbReference type="Proteomes" id="UP000327013"/>
    </source>
</evidence>
<feature type="signal peptide" evidence="11">
    <location>
        <begin position="1"/>
        <end position="24"/>
    </location>
</feature>
<evidence type="ECO:0008006" key="14">
    <source>
        <dbReference type="Google" id="ProtNLM"/>
    </source>
</evidence>
<comment type="subcellular location">
    <subcellularLocation>
        <location evidence="9">Lysosome membrane</location>
        <topology evidence="9">Peripheral membrane protein</topology>
    </subcellularLocation>
    <subcellularLocation>
        <location evidence="1">Secreted</location>
    </subcellularLocation>
</comment>
<dbReference type="GO" id="GO:0005765">
    <property type="term" value="C:lysosomal membrane"/>
    <property type="evidence" value="ECO:0007669"/>
    <property type="project" value="UniProtKB-SubCell"/>
</dbReference>
<keyword evidence="13" id="KW-1185">Reference proteome</keyword>
<keyword evidence="5" id="KW-0378">Hydrolase</keyword>
<dbReference type="SUPFAM" id="SSF51445">
    <property type="entry name" value="(Trans)glycosidases"/>
    <property type="match status" value="1"/>
</dbReference>
<dbReference type="EMBL" id="CM017328">
    <property type="protein sequence ID" value="KAE8124405.1"/>
    <property type="molecule type" value="Genomic_DNA"/>
</dbReference>
<comment type="similarity">
    <text evidence="2">Belongs to the glycosyl hydrolase 79 family.</text>
</comment>
<keyword evidence="6" id="KW-0472">Membrane</keyword>
<dbReference type="Proteomes" id="UP000327013">
    <property type="component" value="Chromosome 8"/>
</dbReference>
<evidence type="ECO:0000256" key="5">
    <source>
        <dbReference type="ARBA" id="ARBA00022801"/>
    </source>
</evidence>
<evidence type="ECO:0000256" key="10">
    <source>
        <dbReference type="ARBA" id="ARBA00055929"/>
    </source>
</evidence>
<keyword evidence="4 11" id="KW-0732">Signal</keyword>
<dbReference type="PANTHER" id="PTHR14363:SF21">
    <property type="entry name" value="HEPARANASE-LIKE PROTEIN 1"/>
    <property type="match status" value="1"/>
</dbReference>
<name>A0A5N6RPZ0_9ROSI</name>
<evidence type="ECO:0000256" key="3">
    <source>
        <dbReference type="ARBA" id="ARBA00022525"/>
    </source>
</evidence>
<evidence type="ECO:0000256" key="1">
    <source>
        <dbReference type="ARBA" id="ARBA00004613"/>
    </source>
</evidence>
<evidence type="ECO:0000256" key="2">
    <source>
        <dbReference type="ARBA" id="ARBA00009800"/>
    </source>
</evidence>
<evidence type="ECO:0000256" key="7">
    <source>
        <dbReference type="ARBA" id="ARBA00023180"/>
    </source>
</evidence>
<feature type="chain" id="PRO_5024319908" description="Heparanase-like protein 1" evidence="11">
    <location>
        <begin position="25"/>
        <end position="550"/>
    </location>
</feature>
<dbReference type="GO" id="GO:0009505">
    <property type="term" value="C:plant-type cell wall"/>
    <property type="evidence" value="ECO:0007669"/>
    <property type="project" value="TreeGrafter"/>
</dbReference>
<protein>
    <recommendedName>
        <fullName evidence="14">Heparanase-like protein 1</fullName>
    </recommendedName>
</protein>
<organism evidence="12 13">
    <name type="scientific">Carpinus fangiana</name>
    <dbReference type="NCBI Taxonomy" id="176857"/>
    <lineage>
        <taxon>Eukaryota</taxon>
        <taxon>Viridiplantae</taxon>
        <taxon>Streptophyta</taxon>
        <taxon>Embryophyta</taxon>
        <taxon>Tracheophyta</taxon>
        <taxon>Spermatophyta</taxon>
        <taxon>Magnoliopsida</taxon>
        <taxon>eudicotyledons</taxon>
        <taxon>Gunneridae</taxon>
        <taxon>Pentapetalae</taxon>
        <taxon>rosids</taxon>
        <taxon>fabids</taxon>
        <taxon>Fagales</taxon>
        <taxon>Betulaceae</taxon>
        <taxon>Carpinus</taxon>
    </lineage>
</organism>
<dbReference type="FunFam" id="3.20.20.80:FF:000023">
    <property type="entry name" value="heparanase-like protein 3"/>
    <property type="match status" value="1"/>
</dbReference>
<comment type="function">
    <text evidence="10">Endoglycosidase which is a cell surface and extracellular matrix-degrading enzyme. Cleaves heparan sulfate proteoglycans (HSPGs) into heparan sulfate side chains and core proteoglycans.</text>
</comment>
<dbReference type="Gene3D" id="3.20.20.80">
    <property type="entry name" value="Glycosidases"/>
    <property type="match status" value="1"/>
</dbReference>
<gene>
    <name evidence="12" type="ORF">FH972_019296</name>
</gene>
<dbReference type="AlphaFoldDB" id="A0A5N6RPZ0"/>
<dbReference type="OrthoDB" id="726732at2759"/>